<organism evidence="1">
    <name type="scientific">marine metagenome</name>
    <dbReference type="NCBI Taxonomy" id="408172"/>
    <lineage>
        <taxon>unclassified sequences</taxon>
        <taxon>metagenomes</taxon>
        <taxon>ecological metagenomes</taxon>
    </lineage>
</organism>
<reference evidence="1" key="1">
    <citation type="submission" date="2018-05" db="EMBL/GenBank/DDBJ databases">
        <authorList>
            <person name="Lanie J.A."/>
            <person name="Ng W.-L."/>
            <person name="Kazmierczak K.M."/>
            <person name="Andrzejewski T.M."/>
            <person name="Davidsen T.M."/>
            <person name="Wayne K.J."/>
            <person name="Tettelin H."/>
            <person name="Glass J.I."/>
            <person name="Rusch D."/>
            <person name="Podicherti R."/>
            <person name="Tsui H.-C.T."/>
            <person name="Winkler M.E."/>
        </authorList>
    </citation>
    <scope>NUCLEOTIDE SEQUENCE</scope>
</reference>
<accession>A0A382YUB9</accession>
<dbReference type="Pfam" id="PF01135">
    <property type="entry name" value="PCMT"/>
    <property type="match status" value="1"/>
</dbReference>
<protein>
    <recommendedName>
        <fullName evidence="2">Protein-L-isoaspartate O-methyltransferase</fullName>
    </recommendedName>
</protein>
<dbReference type="AlphaFoldDB" id="A0A382YUB9"/>
<sequence length="63" mass="6892">MVTAASGHVPQNLVDQLDVEACLVLPVGNRHQELIRITRTDSGLVTERLLPVRFVPMTGVAQE</sequence>
<evidence type="ECO:0008006" key="2">
    <source>
        <dbReference type="Google" id="ProtNLM"/>
    </source>
</evidence>
<gene>
    <name evidence="1" type="ORF">METZ01_LOCUS439678</name>
</gene>
<dbReference type="Gene3D" id="3.40.50.150">
    <property type="entry name" value="Vaccinia Virus protein VP39"/>
    <property type="match status" value="1"/>
</dbReference>
<evidence type="ECO:0000313" key="1">
    <source>
        <dbReference type="EMBL" id="SVD86824.1"/>
    </source>
</evidence>
<dbReference type="EMBL" id="UINC01178587">
    <property type="protein sequence ID" value="SVD86824.1"/>
    <property type="molecule type" value="Genomic_DNA"/>
</dbReference>
<proteinExistence type="predicted"/>
<dbReference type="InterPro" id="IPR029063">
    <property type="entry name" value="SAM-dependent_MTases_sf"/>
</dbReference>
<name>A0A382YUB9_9ZZZZ</name>